<feature type="domain" description="ABC transmembrane type-1" evidence="8">
    <location>
        <begin position="93"/>
        <end position="290"/>
    </location>
</feature>
<keyword evidence="2 7" id="KW-0813">Transport</keyword>
<dbReference type="OrthoDB" id="9807402at2"/>
<dbReference type="Pfam" id="PF00528">
    <property type="entry name" value="BPD_transp_1"/>
    <property type="match status" value="1"/>
</dbReference>
<dbReference type="EMBL" id="CP004393">
    <property type="protein sequence ID" value="AJE45762.1"/>
    <property type="molecule type" value="Genomic_DNA"/>
</dbReference>
<evidence type="ECO:0000256" key="6">
    <source>
        <dbReference type="ARBA" id="ARBA00023136"/>
    </source>
</evidence>
<comment type="subcellular location">
    <subcellularLocation>
        <location evidence="1 7">Cell membrane</location>
        <topology evidence="1 7">Multi-pass membrane protein</topology>
    </subcellularLocation>
</comment>
<proteinExistence type="inferred from homology"/>
<dbReference type="STRING" id="1208324.P73_1047"/>
<dbReference type="SUPFAM" id="SSF161098">
    <property type="entry name" value="MetI-like"/>
    <property type="match status" value="1"/>
</dbReference>
<dbReference type="HOGENOM" id="CLU_036879_0_2_5"/>
<dbReference type="AlphaFoldDB" id="A0A0B5DZY1"/>
<dbReference type="PANTHER" id="PTHR43163:SF6">
    <property type="entry name" value="DIPEPTIDE TRANSPORT SYSTEM PERMEASE PROTEIN DPPB-RELATED"/>
    <property type="match status" value="1"/>
</dbReference>
<feature type="transmembrane region" description="Helical" evidence="7">
    <location>
        <begin position="99"/>
        <end position="119"/>
    </location>
</feature>
<dbReference type="PROSITE" id="PS50928">
    <property type="entry name" value="ABC_TM1"/>
    <property type="match status" value="1"/>
</dbReference>
<evidence type="ECO:0000256" key="4">
    <source>
        <dbReference type="ARBA" id="ARBA00022692"/>
    </source>
</evidence>
<protein>
    <submittedName>
        <fullName evidence="9">Peptide ABC transporter permease</fullName>
    </submittedName>
</protein>
<feature type="transmembrane region" description="Helical" evidence="7">
    <location>
        <begin position="229"/>
        <end position="256"/>
    </location>
</feature>
<evidence type="ECO:0000256" key="7">
    <source>
        <dbReference type="RuleBase" id="RU363032"/>
    </source>
</evidence>
<dbReference type="PANTHER" id="PTHR43163">
    <property type="entry name" value="DIPEPTIDE TRANSPORT SYSTEM PERMEASE PROTEIN DPPB-RELATED"/>
    <property type="match status" value="1"/>
</dbReference>
<dbReference type="RefSeq" id="WP_043868774.1">
    <property type="nucleotide sequence ID" value="NZ_CP004393.1"/>
</dbReference>
<evidence type="ECO:0000256" key="1">
    <source>
        <dbReference type="ARBA" id="ARBA00004651"/>
    </source>
</evidence>
<evidence type="ECO:0000256" key="5">
    <source>
        <dbReference type="ARBA" id="ARBA00022989"/>
    </source>
</evidence>
<organism evidence="9 10">
    <name type="scientific">Celeribacter indicus</name>
    <dbReference type="NCBI Taxonomy" id="1208324"/>
    <lineage>
        <taxon>Bacteria</taxon>
        <taxon>Pseudomonadati</taxon>
        <taxon>Pseudomonadota</taxon>
        <taxon>Alphaproteobacteria</taxon>
        <taxon>Rhodobacterales</taxon>
        <taxon>Roseobacteraceae</taxon>
        <taxon>Celeribacter</taxon>
    </lineage>
</organism>
<feature type="transmembrane region" description="Helical" evidence="7">
    <location>
        <begin position="171"/>
        <end position="190"/>
    </location>
</feature>
<evidence type="ECO:0000256" key="3">
    <source>
        <dbReference type="ARBA" id="ARBA00022475"/>
    </source>
</evidence>
<keyword evidence="5 7" id="KW-1133">Transmembrane helix</keyword>
<feature type="transmembrane region" description="Helical" evidence="7">
    <location>
        <begin position="276"/>
        <end position="297"/>
    </location>
</feature>
<dbReference type="InterPro" id="IPR035906">
    <property type="entry name" value="MetI-like_sf"/>
</dbReference>
<dbReference type="InterPro" id="IPR000515">
    <property type="entry name" value="MetI-like"/>
</dbReference>
<keyword evidence="10" id="KW-1185">Reference proteome</keyword>
<name>A0A0B5DZY1_9RHOB</name>
<accession>A0A0B5DZY1</accession>
<evidence type="ECO:0000256" key="2">
    <source>
        <dbReference type="ARBA" id="ARBA00022448"/>
    </source>
</evidence>
<keyword evidence="3" id="KW-1003">Cell membrane</keyword>
<keyword evidence="4 7" id="KW-0812">Transmembrane</keyword>
<reference evidence="9 10" key="1">
    <citation type="journal article" date="2014" name="Int. J. Syst. Evol. Microbiol.">
        <title>Celeribacter indicus sp. nov., a polycyclic aromatic hydrocarbon-degrading bacterium from deep-sea sediment and reclassification of Huaishuia halophila as Celeribacter halophilus comb. nov.</title>
        <authorList>
            <person name="Lai Q."/>
            <person name="Cao J."/>
            <person name="Yuan J."/>
            <person name="Li F."/>
            <person name="Shao Z."/>
        </authorList>
    </citation>
    <scope>NUCLEOTIDE SEQUENCE [LARGE SCALE GENOMIC DNA]</scope>
    <source>
        <strain evidence="9">P73</strain>
    </source>
</reference>
<dbReference type="Gene3D" id="1.10.3720.10">
    <property type="entry name" value="MetI-like"/>
    <property type="match status" value="1"/>
</dbReference>
<evidence type="ECO:0000259" key="8">
    <source>
        <dbReference type="PROSITE" id="PS50928"/>
    </source>
</evidence>
<dbReference type="CDD" id="cd06261">
    <property type="entry name" value="TM_PBP2"/>
    <property type="match status" value="1"/>
</dbReference>
<comment type="similarity">
    <text evidence="7">Belongs to the binding-protein-dependent transport system permease family.</text>
</comment>
<keyword evidence="6 7" id="KW-0472">Membrane</keyword>
<sequence>MNLSIRLLRAVISLWLIVTLVFVCLRLTGDPVLAVVNPDDMSSEMLESYRRQWGYSGSIFDQYATYFLRVVQGDLGTSQISGKPAVTVVLERLPATLQLVAIATVLMVGIGVPLGTLAAMNPGGRLDTVIMTGSTVGFALPNFVLGIGLILVFSVMFRLLPSGGTGSAQHLILPALTVGLAKASIFTRFVRSAVLDAIKLPCVTSATARGLPPGQVFFRHILPNCMIPLVTMLPLLVGAMISAGAVVETVFAWPGIGRLVIDSVSQRDLAVLQATIMLIAFIMITTNLLVDVAYAWLDPRSTVRSAT</sequence>
<evidence type="ECO:0000313" key="10">
    <source>
        <dbReference type="Proteomes" id="UP000031521"/>
    </source>
</evidence>
<dbReference type="KEGG" id="cid:P73_1047"/>
<dbReference type="Proteomes" id="UP000031521">
    <property type="component" value="Chromosome"/>
</dbReference>
<gene>
    <name evidence="9" type="ORF">P73_1047</name>
</gene>
<dbReference type="GO" id="GO:0005886">
    <property type="term" value="C:plasma membrane"/>
    <property type="evidence" value="ECO:0007669"/>
    <property type="project" value="UniProtKB-SubCell"/>
</dbReference>
<evidence type="ECO:0000313" key="9">
    <source>
        <dbReference type="EMBL" id="AJE45762.1"/>
    </source>
</evidence>
<feature type="transmembrane region" description="Helical" evidence="7">
    <location>
        <begin position="140"/>
        <end position="159"/>
    </location>
</feature>
<dbReference type="GO" id="GO:0071916">
    <property type="term" value="F:dipeptide transmembrane transporter activity"/>
    <property type="evidence" value="ECO:0007669"/>
    <property type="project" value="TreeGrafter"/>
</dbReference>